<accession>A0A8G2CLU2</accession>
<dbReference type="Gene3D" id="2.60.120.10">
    <property type="entry name" value="Jelly Rolls"/>
    <property type="match status" value="1"/>
</dbReference>
<evidence type="ECO:0000313" key="2">
    <source>
        <dbReference type="EMBL" id="SIR09774.1"/>
    </source>
</evidence>
<dbReference type="SUPFAM" id="SSF51182">
    <property type="entry name" value="RmlC-like cupins"/>
    <property type="match status" value="2"/>
</dbReference>
<dbReference type="AlphaFoldDB" id="A0A8G2CLU2"/>
<dbReference type="InterPro" id="IPR025979">
    <property type="entry name" value="ChrR-like_cupin_dom"/>
</dbReference>
<reference evidence="2 3" key="1">
    <citation type="submission" date="2017-01" db="EMBL/GenBank/DDBJ databases">
        <authorList>
            <person name="Varghese N."/>
            <person name="Submissions S."/>
        </authorList>
    </citation>
    <scope>NUCLEOTIDE SEQUENCE [LARGE SCALE GENOMIC DNA]</scope>
    <source>
        <strain evidence="2 3">ATCC 35905</strain>
    </source>
</reference>
<protein>
    <submittedName>
        <fullName evidence="2">Anti-ECFsigma factor, ChrR</fullName>
    </submittedName>
</protein>
<evidence type="ECO:0000313" key="3">
    <source>
        <dbReference type="Proteomes" id="UP000186308"/>
    </source>
</evidence>
<feature type="domain" description="ChrR-like cupin" evidence="1">
    <location>
        <begin position="127"/>
        <end position="216"/>
    </location>
</feature>
<organism evidence="2 3">
    <name type="scientific">Acidiphilium rubrum</name>
    <dbReference type="NCBI Taxonomy" id="526"/>
    <lineage>
        <taxon>Bacteria</taxon>
        <taxon>Pseudomonadati</taxon>
        <taxon>Pseudomonadota</taxon>
        <taxon>Alphaproteobacteria</taxon>
        <taxon>Acetobacterales</taxon>
        <taxon>Acidocellaceae</taxon>
        <taxon>Acidiphilium</taxon>
    </lineage>
</organism>
<keyword evidence="3" id="KW-1185">Reference proteome</keyword>
<dbReference type="OrthoDB" id="9801227at2"/>
<dbReference type="EMBL" id="FTNE01000015">
    <property type="protein sequence ID" value="SIR09774.1"/>
    <property type="molecule type" value="Genomic_DNA"/>
</dbReference>
<feature type="domain" description="ChrR-like cupin" evidence="1">
    <location>
        <begin position="9"/>
        <end position="111"/>
    </location>
</feature>
<dbReference type="InterPro" id="IPR014710">
    <property type="entry name" value="RmlC-like_jellyroll"/>
</dbReference>
<comment type="caution">
    <text evidence="2">The sequence shown here is derived from an EMBL/GenBank/DDBJ whole genome shotgun (WGS) entry which is preliminary data.</text>
</comment>
<dbReference type="CDD" id="cd20303">
    <property type="entry name" value="cupin_ChrR_1"/>
    <property type="match status" value="1"/>
</dbReference>
<dbReference type="Pfam" id="PF12973">
    <property type="entry name" value="Cupin_7"/>
    <property type="match status" value="2"/>
</dbReference>
<evidence type="ECO:0000259" key="1">
    <source>
        <dbReference type="Pfam" id="PF12973"/>
    </source>
</evidence>
<dbReference type="Proteomes" id="UP000186308">
    <property type="component" value="Unassembled WGS sequence"/>
</dbReference>
<proteinExistence type="predicted"/>
<dbReference type="RefSeq" id="WP_029311677.1">
    <property type="nucleotide sequence ID" value="NZ_FTNE01000015.1"/>
</dbReference>
<name>A0A8G2CLU2_ACIRU</name>
<sequence>MLINADLTRQAIVDSTALDWVASPIAGVERRMLERDGVEVARATSLVRYAPGSAFSPHRHDAGEEFLVLDGVFSDETGDFPRHWYIRNPPGSRHTPASAPGAVILVKLRQMPDAETETVRLDTADPALWHQAADGSRVASLFAAPWEQVDLLRWPAGHHTPAHSYTGGLELFIIEGYITIDGSTHREGTWLRFPAGSTLALASANGALIYRKTGHLPPPPAAAAP</sequence>
<gene>
    <name evidence="2" type="ORF">SAMN05421828_11557</name>
</gene>
<dbReference type="InterPro" id="IPR011051">
    <property type="entry name" value="RmlC_Cupin_sf"/>
</dbReference>